<dbReference type="AlphaFoldDB" id="A0A8R1EKE8"/>
<evidence type="ECO:0000256" key="1">
    <source>
        <dbReference type="ARBA" id="ARBA00022801"/>
    </source>
</evidence>
<dbReference type="GO" id="GO:0005634">
    <property type="term" value="C:nucleus"/>
    <property type="evidence" value="ECO:0007669"/>
    <property type="project" value="TreeGrafter"/>
</dbReference>
<dbReference type="GO" id="GO:0031054">
    <property type="term" value="P:pre-miRNA processing"/>
    <property type="evidence" value="ECO:0007669"/>
    <property type="project" value="TreeGrafter"/>
</dbReference>
<dbReference type="Proteomes" id="UP000005237">
    <property type="component" value="Unassembled WGS sequence"/>
</dbReference>
<keyword evidence="5" id="KW-1185">Reference proteome</keyword>
<dbReference type="Gene3D" id="1.10.1520.10">
    <property type="entry name" value="Ribonuclease III domain"/>
    <property type="match status" value="1"/>
</dbReference>
<feature type="region of interest" description="Disordered" evidence="2">
    <location>
        <begin position="1"/>
        <end position="47"/>
    </location>
</feature>
<evidence type="ECO:0000256" key="2">
    <source>
        <dbReference type="SAM" id="MobiDB-lite"/>
    </source>
</evidence>
<name>A0A8R1EKE8_CAEJA</name>
<organism evidence="4 5">
    <name type="scientific">Caenorhabditis japonica</name>
    <dbReference type="NCBI Taxonomy" id="281687"/>
    <lineage>
        <taxon>Eukaryota</taxon>
        <taxon>Metazoa</taxon>
        <taxon>Ecdysozoa</taxon>
        <taxon>Nematoda</taxon>
        <taxon>Chromadorea</taxon>
        <taxon>Rhabditida</taxon>
        <taxon>Rhabditina</taxon>
        <taxon>Rhabditomorpha</taxon>
        <taxon>Rhabditoidea</taxon>
        <taxon>Rhabditidae</taxon>
        <taxon>Peloderinae</taxon>
        <taxon>Caenorhabditis</taxon>
    </lineage>
</organism>
<sequence>MQALMADVGRVFGPMGSSSTPSVETTIPENPKNSKASVSSNELAAKEQENLRKIQEEMLAKARERVECMEMSEEREKPKRQEEFVDLEQFTDELSIKSDEEQDEDNISFRPRTMDEEIEELTLGASKKQEMDDITVKSDMCDRETCLVLPVAATDLPSRPFSFAKESKTMHGLMRLLKDNDEENHVSHVDADVGMGVSPCLLLTALTTSNAADGMSLERFETIGDSFLKYAVTDYLYHTLLDQHEGKLSFARSKEVSNCNLYRLTVSRI</sequence>
<reference evidence="4" key="2">
    <citation type="submission" date="2022-06" db="UniProtKB">
        <authorList>
            <consortium name="EnsemblMetazoa"/>
        </authorList>
    </citation>
    <scope>IDENTIFICATION</scope>
    <source>
        <strain evidence="4">DF5081</strain>
    </source>
</reference>
<dbReference type="PROSITE" id="PS50142">
    <property type="entry name" value="RNASE_3_2"/>
    <property type="match status" value="1"/>
</dbReference>
<dbReference type="PANTHER" id="PTHR14950:SF37">
    <property type="entry name" value="ENDORIBONUCLEASE DICER"/>
    <property type="match status" value="1"/>
</dbReference>
<dbReference type="Pfam" id="PF00636">
    <property type="entry name" value="Ribonuclease_3"/>
    <property type="match status" value="1"/>
</dbReference>
<dbReference type="GO" id="GO:0030422">
    <property type="term" value="P:siRNA processing"/>
    <property type="evidence" value="ECO:0007669"/>
    <property type="project" value="TreeGrafter"/>
</dbReference>
<dbReference type="GO" id="GO:0070578">
    <property type="term" value="C:RISC-loading complex"/>
    <property type="evidence" value="ECO:0007669"/>
    <property type="project" value="TreeGrafter"/>
</dbReference>
<proteinExistence type="predicted"/>
<dbReference type="GO" id="GO:0005737">
    <property type="term" value="C:cytoplasm"/>
    <property type="evidence" value="ECO:0007669"/>
    <property type="project" value="TreeGrafter"/>
</dbReference>
<dbReference type="EnsemblMetazoa" id="CJA37314.1">
    <property type="protein sequence ID" value="CJA37314.1"/>
    <property type="gene ID" value="WBGene00213161"/>
</dbReference>
<dbReference type="GO" id="GO:0003723">
    <property type="term" value="F:RNA binding"/>
    <property type="evidence" value="ECO:0007669"/>
    <property type="project" value="TreeGrafter"/>
</dbReference>
<accession>A0A8R1EKE8</accession>
<dbReference type="GO" id="GO:0004525">
    <property type="term" value="F:ribonuclease III activity"/>
    <property type="evidence" value="ECO:0007669"/>
    <property type="project" value="InterPro"/>
</dbReference>
<dbReference type="SUPFAM" id="SSF69065">
    <property type="entry name" value="RNase III domain-like"/>
    <property type="match status" value="1"/>
</dbReference>
<dbReference type="GO" id="GO:0004530">
    <property type="term" value="F:deoxyribonuclease I activity"/>
    <property type="evidence" value="ECO:0007669"/>
    <property type="project" value="TreeGrafter"/>
</dbReference>
<keyword evidence="1" id="KW-0378">Hydrolase</keyword>
<evidence type="ECO:0000259" key="3">
    <source>
        <dbReference type="PROSITE" id="PS50142"/>
    </source>
</evidence>
<dbReference type="PANTHER" id="PTHR14950">
    <property type="entry name" value="DICER-RELATED"/>
    <property type="match status" value="1"/>
</dbReference>
<dbReference type="InterPro" id="IPR036389">
    <property type="entry name" value="RNase_III_sf"/>
</dbReference>
<evidence type="ECO:0000313" key="5">
    <source>
        <dbReference type="Proteomes" id="UP000005237"/>
    </source>
</evidence>
<feature type="domain" description="RNase III" evidence="3">
    <location>
        <begin position="186"/>
        <end position="264"/>
    </location>
</feature>
<dbReference type="InterPro" id="IPR000999">
    <property type="entry name" value="RNase_III_dom"/>
</dbReference>
<feature type="compositionally biased region" description="Polar residues" evidence="2">
    <location>
        <begin position="16"/>
        <end position="42"/>
    </location>
</feature>
<reference evidence="5" key="1">
    <citation type="submission" date="2010-08" db="EMBL/GenBank/DDBJ databases">
        <authorList>
            <consortium name="Caenorhabditis japonica Sequencing Consortium"/>
            <person name="Wilson R.K."/>
        </authorList>
    </citation>
    <scope>NUCLEOTIDE SEQUENCE [LARGE SCALE GENOMIC DNA]</scope>
    <source>
        <strain evidence="5">DF5081</strain>
    </source>
</reference>
<evidence type="ECO:0000313" key="4">
    <source>
        <dbReference type="EnsemblMetazoa" id="CJA37314.1"/>
    </source>
</evidence>
<dbReference type="CDD" id="cd00593">
    <property type="entry name" value="RIBOc"/>
    <property type="match status" value="1"/>
</dbReference>
<protein>
    <submittedName>
        <fullName evidence="4">RNase III domain-containing protein</fullName>
    </submittedName>
</protein>
<dbReference type="GO" id="GO:0006309">
    <property type="term" value="P:apoptotic DNA fragmentation"/>
    <property type="evidence" value="ECO:0007669"/>
    <property type="project" value="TreeGrafter"/>
</dbReference>